<protein>
    <submittedName>
        <fullName evidence="5">Acid protease</fullName>
    </submittedName>
</protein>
<keyword evidence="5" id="KW-0645">Protease</keyword>
<dbReference type="GeneID" id="25261301"/>
<dbReference type="PANTHER" id="PTHR47966:SF57">
    <property type="entry name" value="PEPTIDASE A1 DOMAIN-CONTAINING PROTEIN"/>
    <property type="match status" value="1"/>
</dbReference>
<feature type="active site" evidence="2">
    <location>
        <position position="108"/>
    </location>
</feature>
<keyword evidence="5" id="KW-0378">Hydrolase</keyword>
<dbReference type="GO" id="GO:0004190">
    <property type="term" value="F:aspartic-type endopeptidase activity"/>
    <property type="evidence" value="ECO:0007669"/>
    <property type="project" value="InterPro"/>
</dbReference>
<evidence type="ECO:0000259" key="4">
    <source>
        <dbReference type="PROSITE" id="PS51767"/>
    </source>
</evidence>
<dbReference type="CDD" id="cd05471">
    <property type="entry name" value="pepsin_like"/>
    <property type="match status" value="1"/>
</dbReference>
<feature type="chain" id="PRO_5001628185" evidence="3">
    <location>
        <begin position="21"/>
        <end position="369"/>
    </location>
</feature>
<accession>A0A066VGN4</accession>
<organism evidence="5 6">
    <name type="scientific">Tilletiaria anomala (strain ATCC 24038 / CBS 436.72 / UBC 951)</name>
    <dbReference type="NCBI Taxonomy" id="1037660"/>
    <lineage>
        <taxon>Eukaryota</taxon>
        <taxon>Fungi</taxon>
        <taxon>Dikarya</taxon>
        <taxon>Basidiomycota</taxon>
        <taxon>Ustilaginomycotina</taxon>
        <taxon>Exobasidiomycetes</taxon>
        <taxon>Georgefischeriales</taxon>
        <taxon>Tilletiariaceae</taxon>
        <taxon>Tilletiaria</taxon>
    </lineage>
</organism>
<dbReference type="InterPro" id="IPR034164">
    <property type="entry name" value="Pepsin-like_dom"/>
</dbReference>
<reference evidence="5 6" key="1">
    <citation type="submission" date="2014-05" db="EMBL/GenBank/DDBJ databases">
        <title>Draft genome sequence of a rare smut relative, Tilletiaria anomala UBC 951.</title>
        <authorList>
            <consortium name="DOE Joint Genome Institute"/>
            <person name="Toome M."/>
            <person name="Kuo A."/>
            <person name="Henrissat B."/>
            <person name="Lipzen A."/>
            <person name="Tritt A."/>
            <person name="Yoshinaga Y."/>
            <person name="Zane M."/>
            <person name="Barry K."/>
            <person name="Grigoriev I.V."/>
            <person name="Spatafora J.W."/>
            <person name="Aimea M.C."/>
        </authorList>
    </citation>
    <scope>NUCLEOTIDE SEQUENCE [LARGE SCALE GENOMIC DNA]</scope>
    <source>
        <strain evidence="5 6">UBC 951</strain>
    </source>
</reference>
<feature type="domain" description="Peptidase A1" evidence="4">
    <location>
        <begin position="90"/>
        <end position="369"/>
    </location>
</feature>
<dbReference type="STRING" id="1037660.A0A066VGN4"/>
<keyword evidence="6" id="KW-1185">Reference proteome</keyword>
<dbReference type="SUPFAM" id="SSF50630">
    <property type="entry name" value="Acid proteases"/>
    <property type="match status" value="1"/>
</dbReference>
<sequence length="369" mass="38281">MQLKAPILAAALATVSFVSAAPATTPAKTLEVPLSKRAGALLIPGSNLIDFTKVTQHMQALKAKYDKTANKNKRNTGTVPLTDQSSEELWTGTVNIGTPAQSLSVDFDTGSSDFVANNGAYNPSKSSTSTNTGNTFQVSYGDGTTASGPIYTDTATVGGLTATGVTIGRAGDNNFIGDGANALAGMGLPQLSNFPEQEPLWKSLSDQGKISPVFNIKLRTSGSTLILGAAGSSPTYTSLSSDVGYWQVAASVNGQNFQSVVDSGTTLIVAPTSAAKKLFSQLGLSTFTQDSTLYASYDCSSTPQVTFNYGSKSITLSSATATFGTTNSGSCVLSIVGEDIGYSAWITGDPLFRNTVVTFDYTNNRVGFS</sequence>
<dbReference type="PANTHER" id="PTHR47966">
    <property type="entry name" value="BETA-SITE APP-CLEAVING ENZYME, ISOFORM A-RELATED"/>
    <property type="match status" value="1"/>
</dbReference>
<comment type="caution">
    <text evidence="5">The sequence shown here is derived from an EMBL/GenBank/DDBJ whole genome shotgun (WGS) entry which is preliminary data.</text>
</comment>
<dbReference type="InParanoid" id="A0A066VGN4"/>
<dbReference type="PRINTS" id="PR00792">
    <property type="entry name" value="PEPSIN"/>
</dbReference>
<dbReference type="EMBL" id="JMSN01000104">
    <property type="protein sequence ID" value="KDN39458.1"/>
    <property type="molecule type" value="Genomic_DNA"/>
</dbReference>
<dbReference type="InterPro" id="IPR033121">
    <property type="entry name" value="PEPTIDASE_A1"/>
</dbReference>
<feature type="signal peptide" evidence="3">
    <location>
        <begin position="1"/>
        <end position="20"/>
    </location>
</feature>
<dbReference type="Pfam" id="PF00026">
    <property type="entry name" value="Asp"/>
    <property type="match status" value="1"/>
</dbReference>
<evidence type="ECO:0000313" key="5">
    <source>
        <dbReference type="EMBL" id="KDN39458.1"/>
    </source>
</evidence>
<feature type="active site" evidence="2">
    <location>
        <position position="262"/>
    </location>
</feature>
<dbReference type="Gene3D" id="2.40.70.10">
    <property type="entry name" value="Acid Proteases"/>
    <property type="match status" value="2"/>
</dbReference>
<evidence type="ECO:0000256" key="2">
    <source>
        <dbReference type="PIRSR" id="PIRSR601461-1"/>
    </source>
</evidence>
<gene>
    <name evidence="5" type="ORF">K437DRAFT_11133</name>
</gene>
<dbReference type="OMA" id="MKSAYTV"/>
<dbReference type="InterPro" id="IPR001461">
    <property type="entry name" value="Aspartic_peptidase_A1"/>
</dbReference>
<evidence type="ECO:0000256" key="1">
    <source>
        <dbReference type="ARBA" id="ARBA00007447"/>
    </source>
</evidence>
<dbReference type="HOGENOM" id="CLU_013253_1_4_1"/>
<dbReference type="Proteomes" id="UP000027361">
    <property type="component" value="Unassembled WGS sequence"/>
</dbReference>
<dbReference type="OrthoDB" id="15189at2759"/>
<name>A0A066VGN4_TILAU</name>
<keyword evidence="3" id="KW-0732">Signal</keyword>
<dbReference type="RefSeq" id="XP_013241031.1">
    <property type="nucleotide sequence ID" value="XM_013385577.1"/>
</dbReference>
<dbReference type="InterPro" id="IPR021109">
    <property type="entry name" value="Peptidase_aspartic_dom_sf"/>
</dbReference>
<evidence type="ECO:0000256" key="3">
    <source>
        <dbReference type="SAM" id="SignalP"/>
    </source>
</evidence>
<dbReference type="AlphaFoldDB" id="A0A066VGN4"/>
<proteinExistence type="inferred from homology"/>
<dbReference type="GO" id="GO:0006508">
    <property type="term" value="P:proteolysis"/>
    <property type="evidence" value="ECO:0007669"/>
    <property type="project" value="UniProtKB-KW"/>
</dbReference>
<comment type="similarity">
    <text evidence="1">Belongs to the peptidase A1 family.</text>
</comment>
<evidence type="ECO:0000313" key="6">
    <source>
        <dbReference type="Proteomes" id="UP000027361"/>
    </source>
</evidence>
<dbReference type="PROSITE" id="PS51767">
    <property type="entry name" value="PEPTIDASE_A1"/>
    <property type="match status" value="1"/>
</dbReference>